<dbReference type="SUPFAM" id="SSF48371">
    <property type="entry name" value="ARM repeat"/>
    <property type="match status" value="1"/>
</dbReference>
<keyword evidence="6" id="KW-0539">Nucleus</keyword>
<dbReference type="GO" id="GO:0071013">
    <property type="term" value="C:catalytic step 2 spliceosome"/>
    <property type="evidence" value="ECO:0007669"/>
    <property type="project" value="TreeGrafter"/>
</dbReference>
<proteinExistence type="inferred from homology"/>
<sequence>MMSDQNNIERTTWDASKTSINGLLNKATATNIRNIIPELLSENLIRGRGLFCIKSQMASPDLTQVFAEMVSVVNRFFPDIGLLLLKRIILKLRRAYERIDKPQLLAAVKFLAHLVNQQVAHEIIALELLVFLLEKPSNDSIEVAVGFLKECGSLLSDVAPKALYSTSKVSRVSYPPILPELDLWDEGDEANLTHEISLLSDIDAETDLDIFRADPHFTENEKRYEELKKQILGEEEYKTEDVSNEESEEEEMLIEDETETNLINLRRLIYLTVMSSLNFEQAGHKLLQIKLDPGQEIEVSKMILQCCAQERTCVRGYGLLAQRLCMVKRVYGESFRSCFVEQYRSVHRLETNSLRNVAKFFGHLLGTDALSWDILGYVKLTEEDTNSSSRIFIKIIFQELVEILRIYVLNERLSDPAMQDCFEDSIFPKDEQKNTRFSINFFTYIGLGGLTENMRDYLKNGDKDYAGQRTKKMRRH</sequence>
<dbReference type="GO" id="GO:0006417">
    <property type="term" value="P:regulation of translation"/>
    <property type="evidence" value="ECO:0007669"/>
    <property type="project" value="UniProtKB-KW"/>
</dbReference>
<evidence type="ECO:0000256" key="1">
    <source>
        <dbReference type="ARBA" id="ARBA00004123"/>
    </source>
</evidence>
<evidence type="ECO:0000256" key="4">
    <source>
        <dbReference type="ARBA" id="ARBA00022845"/>
    </source>
</evidence>
<evidence type="ECO:0000313" key="9">
    <source>
        <dbReference type="Proteomes" id="UP000826271"/>
    </source>
</evidence>
<comment type="similarity">
    <text evidence="2">Belongs to the CWC22 family.</text>
</comment>
<accession>A0AAV6W3W4</accession>
<keyword evidence="3" id="KW-0507">mRNA processing</keyword>
<evidence type="ECO:0000256" key="5">
    <source>
        <dbReference type="ARBA" id="ARBA00023187"/>
    </source>
</evidence>
<dbReference type="AlphaFoldDB" id="A0AAV6W3W4"/>
<dbReference type="GO" id="GO:0000398">
    <property type="term" value="P:mRNA splicing, via spliceosome"/>
    <property type="evidence" value="ECO:0007669"/>
    <property type="project" value="TreeGrafter"/>
</dbReference>
<dbReference type="InterPro" id="IPR050781">
    <property type="entry name" value="CWC22_splicing_factor"/>
</dbReference>
<dbReference type="Gene3D" id="1.25.40.180">
    <property type="match status" value="1"/>
</dbReference>
<feature type="domain" description="MI" evidence="7">
    <location>
        <begin position="264"/>
        <end position="380"/>
    </location>
</feature>
<name>A0AAV6W3W4_9LAMI</name>
<evidence type="ECO:0000313" key="8">
    <source>
        <dbReference type="EMBL" id="KAG8362887.1"/>
    </source>
</evidence>
<gene>
    <name evidence="8" type="ORF">BUALT_BualtUnG0027500</name>
</gene>
<dbReference type="Proteomes" id="UP000826271">
    <property type="component" value="Unassembled WGS sequence"/>
</dbReference>
<dbReference type="PANTHER" id="PTHR18034">
    <property type="entry name" value="CELL CYCLE CONTROL PROTEIN CWF22-RELATED"/>
    <property type="match status" value="1"/>
</dbReference>
<protein>
    <recommendedName>
        <fullName evidence="7">MI domain-containing protein</fullName>
    </recommendedName>
</protein>
<evidence type="ECO:0000256" key="3">
    <source>
        <dbReference type="ARBA" id="ARBA00022664"/>
    </source>
</evidence>
<dbReference type="SMART" id="SM00544">
    <property type="entry name" value="MA3"/>
    <property type="match status" value="1"/>
</dbReference>
<dbReference type="InterPro" id="IPR003890">
    <property type="entry name" value="MIF4G-like_typ-3"/>
</dbReference>
<dbReference type="InterPro" id="IPR003891">
    <property type="entry name" value="Initiation_fac_eIF4g_MI"/>
</dbReference>
<dbReference type="Pfam" id="PF02847">
    <property type="entry name" value="MA3"/>
    <property type="match status" value="1"/>
</dbReference>
<dbReference type="SMART" id="SM00543">
    <property type="entry name" value="MIF4G"/>
    <property type="match status" value="1"/>
</dbReference>
<reference evidence="8" key="1">
    <citation type="submission" date="2019-10" db="EMBL/GenBank/DDBJ databases">
        <authorList>
            <person name="Zhang R."/>
            <person name="Pan Y."/>
            <person name="Wang J."/>
            <person name="Ma R."/>
            <person name="Yu S."/>
        </authorList>
    </citation>
    <scope>NUCLEOTIDE SEQUENCE</scope>
    <source>
        <strain evidence="8">LA-IB0</strain>
        <tissue evidence="8">Leaf</tissue>
    </source>
</reference>
<dbReference type="EMBL" id="WHWC01000217">
    <property type="protein sequence ID" value="KAG8362887.1"/>
    <property type="molecule type" value="Genomic_DNA"/>
</dbReference>
<dbReference type="InterPro" id="IPR016024">
    <property type="entry name" value="ARM-type_fold"/>
</dbReference>
<evidence type="ECO:0000256" key="2">
    <source>
        <dbReference type="ARBA" id="ARBA00006856"/>
    </source>
</evidence>
<organism evidence="8 9">
    <name type="scientific">Buddleja alternifolia</name>
    <dbReference type="NCBI Taxonomy" id="168488"/>
    <lineage>
        <taxon>Eukaryota</taxon>
        <taxon>Viridiplantae</taxon>
        <taxon>Streptophyta</taxon>
        <taxon>Embryophyta</taxon>
        <taxon>Tracheophyta</taxon>
        <taxon>Spermatophyta</taxon>
        <taxon>Magnoliopsida</taxon>
        <taxon>eudicotyledons</taxon>
        <taxon>Gunneridae</taxon>
        <taxon>Pentapetalae</taxon>
        <taxon>asterids</taxon>
        <taxon>lamiids</taxon>
        <taxon>Lamiales</taxon>
        <taxon>Scrophulariaceae</taxon>
        <taxon>Buddlejeae</taxon>
        <taxon>Buddleja</taxon>
    </lineage>
</organism>
<comment type="subcellular location">
    <subcellularLocation>
        <location evidence="1">Nucleus</location>
    </subcellularLocation>
</comment>
<dbReference type="GO" id="GO:0003723">
    <property type="term" value="F:RNA binding"/>
    <property type="evidence" value="ECO:0007669"/>
    <property type="project" value="InterPro"/>
</dbReference>
<dbReference type="PROSITE" id="PS51366">
    <property type="entry name" value="MI"/>
    <property type="match status" value="1"/>
</dbReference>
<evidence type="ECO:0000256" key="6">
    <source>
        <dbReference type="ARBA" id="ARBA00023242"/>
    </source>
</evidence>
<keyword evidence="4" id="KW-0810">Translation regulation</keyword>
<keyword evidence="9" id="KW-1185">Reference proteome</keyword>
<evidence type="ECO:0000259" key="7">
    <source>
        <dbReference type="PROSITE" id="PS51366"/>
    </source>
</evidence>
<dbReference type="PANTHER" id="PTHR18034:SF3">
    <property type="entry name" value="PRE-MRNA-SPLICING FACTOR CWC22 HOMOLOG"/>
    <property type="match status" value="1"/>
</dbReference>
<comment type="caution">
    <text evidence="8">The sequence shown here is derived from an EMBL/GenBank/DDBJ whole genome shotgun (WGS) entry which is preliminary data.</text>
</comment>
<keyword evidence="5" id="KW-0508">mRNA splicing</keyword>